<accession>Q6K3N2</accession>
<dbReference type="AlphaFoldDB" id="Q6K3N2"/>
<gene>
    <name evidence="2" type="primary">OSJNBb0021C10.18</name>
</gene>
<reference evidence="3" key="1">
    <citation type="journal article" date="2005" name="Nature">
        <title>The map-based sequence of the rice genome.</title>
        <authorList>
            <consortium name="International rice genome sequencing project (IRGSP)"/>
            <person name="Matsumoto T."/>
            <person name="Wu J."/>
            <person name="Kanamori H."/>
            <person name="Katayose Y."/>
            <person name="Fujisawa M."/>
            <person name="Namiki N."/>
            <person name="Mizuno H."/>
            <person name="Yamamoto K."/>
            <person name="Antonio B.A."/>
            <person name="Baba T."/>
            <person name="Sakata K."/>
            <person name="Nagamura Y."/>
            <person name="Aoki H."/>
            <person name="Arikawa K."/>
            <person name="Arita K."/>
            <person name="Bito T."/>
            <person name="Chiden Y."/>
            <person name="Fujitsuka N."/>
            <person name="Fukunaka R."/>
            <person name="Hamada M."/>
            <person name="Harada C."/>
            <person name="Hayashi A."/>
            <person name="Hijishita S."/>
            <person name="Honda M."/>
            <person name="Hosokawa S."/>
            <person name="Ichikawa Y."/>
            <person name="Idonuma A."/>
            <person name="Iijima M."/>
            <person name="Ikeda M."/>
            <person name="Ikeno M."/>
            <person name="Ito K."/>
            <person name="Ito S."/>
            <person name="Ito T."/>
            <person name="Ito Y."/>
            <person name="Ito Y."/>
            <person name="Iwabuchi A."/>
            <person name="Kamiya K."/>
            <person name="Karasawa W."/>
            <person name="Kurita K."/>
            <person name="Katagiri S."/>
            <person name="Kikuta A."/>
            <person name="Kobayashi H."/>
            <person name="Kobayashi N."/>
            <person name="Machita K."/>
            <person name="Maehara T."/>
            <person name="Masukawa M."/>
            <person name="Mizubayashi T."/>
            <person name="Mukai Y."/>
            <person name="Nagasaki H."/>
            <person name="Nagata Y."/>
            <person name="Naito S."/>
            <person name="Nakashima M."/>
            <person name="Nakama Y."/>
            <person name="Nakamichi Y."/>
            <person name="Nakamura M."/>
            <person name="Meguro A."/>
            <person name="Negishi M."/>
            <person name="Ohta I."/>
            <person name="Ohta T."/>
            <person name="Okamoto M."/>
            <person name="Ono N."/>
            <person name="Saji S."/>
            <person name="Sakaguchi M."/>
            <person name="Sakai K."/>
            <person name="Shibata M."/>
            <person name="Shimokawa T."/>
            <person name="Song J."/>
            <person name="Takazaki Y."/>
            <person name="Terasawa K."/>
            <person name="Tsugane M."/>
            <person name="Tsuji K."/>
            <person name="Ueda S."/>
            <person name="Waki K."/>
            <person name="Yamagata H."/>
            <person name="Yamamoto M."/>
            <person name="Yamamoto S."/>
            <person name="Yamane H."/>
            <person name="Yoshiki S."/>
            <person name="Yoshihara R."/>
            <person name="Yukawa K."/>
            <person name="Zhong H."/>
            <person name="Yano M."/>
            <person name="Yuan Q."/>
            <person name="Ouyang S."/>
            <person name="Liu J."/>
            <person name="Jones K.M."/>
            <person name="Gansberger K."/>
            <person name="Moffat K."/>
            <person name="Hill J."/>
            <person name="Bera J."/>
            <person name="Fadrosh D."/>
            <person name="Jin S."/>
            <person name="Johri S."/>
            <person name="Kim M."/>
            <person name="Overton L."/>
            <person name="Reardon M."/>
            <person name="Tsitrin T."/>
            <person name="Vuong H."/>
            <person name="Weaver B."/>
            <person name="Ciecko A."/>
            <person name="Tallon L."/>
            <person name="Jackson J."/>
            <person name="Pai G."/>
            <person name="Aken S.V."/>
            <person name="Utterback T."/>
            <person name="Reidmuller S."/>
            <person name="Feldblyum T."/>
            <person name="Hsiao J."/>
            <person name="Zismann V."/>
            <person name="Iobst S."/>
            <person name="de Vazeille A.R."/>
            <person name="Buell C.R."/>
            <person name="Ying K."/>
            <person name="Li Y."/>
            <person name="Lu T."/>
            <person name="Huang Y."/>
            <person name="Zhao Q."/>
            <person name="Feng Q."/>
            <person name="Zhang L."/>
            <person name="Zhu J."/>
            <person name="Weng Q."/>
            <person name="Mu J."/>
            <person name="Lu Y."/>
            <person name="Fan D."/>
            <person name="Liu Y."/>
            <person name="Guan J."/>
            <person name="Zhang Y."/>
            <person name="Yu S."/>
            <person name="Liu X."/>
            <person name="Zhang Y."/>
            <person name="Hong G."/>
            <person name="Han B."/>
            <person name="Choisne N."/>
            <person name="Demange N."/>
            <person name="Orjeda G."/>
            <person name="Samain S."/>
            <person name="Cattolico L."/>
            <person name="Pelletier E."/>
            <person name="Couloux A."/>
            <person name="Segurens B."/>
            <person name="Wincker P."/>
            <person name="D'Hont A."/>
            <person name="Scarpelli C."/>
            <person name="Weissenbach J."/>
            <person name="Salanoubat M."/>
            <person name="Quetier F."/>
            <person name="Yu Y."/>
            <person name="Kim H.R."/>
            <person name="Rambo T."/>
            <person name="Currie J."/>
            <person name="Collura K."/>
            <person name="Luo M."/>
            <person name="Yang T."/>
            <person name="Ammiraju J.S.S."/>
            <person name="Engler F."/>
            <person name="Soderlund C."/>
            <person name="Wing R.A."/>
            <person name="Palmer L.E."/>
            <person name="de la Bastide M."/>
            <person name="Spiegel L."/>
            <person name="Nascimento L."/>
            <person name="Zutavern T."/>
            <person name="O'Shaughnessy A."/>
            <person name="Dike S."/>
            <person name="Dedhia N."/>
            <person name="Preston R."/>
            <person name="Balija V."/>
            <person name="McCombie W.R."/>
            <person name="Chow T."/>
            <person name="Chen H."/>
            <person name="Chung M."/>
            <person name="Chen C."/>
            <person name="Shaw J."/>
            <person name="Wu H."/>
            <person name="Hsiao K."/>
            <person name="Chao Y."/>
            <person name="Chu M."/>
            <person name="Cheng C."/>
            <person name="Hour A."/>
            <person name="Lee P."/>
            <person name="Lin S."/>
            <person name="Lin Y."/>
            <person name="Liou J."/>
            <person name="Liu S."/>
            <person name="Hsing Y."/>
            <person name="Raghuvanshi S."/>
            <person name="Mohanty A."/>
            <person name="Bharti A.K."/>
            <person name="Gaur A."/>
            <person name="Gupta V."/>
            <person name="Kumar D."/>
            <person name="Ravi V."/>
            <person name="Vij S."/>
            <person name="Kapur A."/>
            <person name="Khurana P."/>
            <person name="Khurana P."/>
            <person name="Khurana J.P."/>
            <person name="Tyagi A.K."/>
            <person name="Gaikwad K."/>
            <person name="Singh A."/>
            <person name="Dalal V."/>
            <person name="Srivastava S."/>
            <person name="Dixit A."/>
            <person name="Pal A.K."/>
            <person name="Ghazi I.A."/>
            <person name="Yadav M."/>
            <person name="Pandit A."/>
            <person name="Bhargava A."/>
            <person name="Sureshbabu K."/>
            <person name="Batra K."/>
            <person name="Sharma T.R."/>
            <person name="Mohapatra T."/>
            <person name="Singh N.K."/>
            <person name="Messing J."/>
            <person name="Nelson A.B."/>
            <person name="Fuks G."/>
            <person name="Kavchok S."/>
            <person name="Keizer G."/>
            <person name="Linton E."/>
            <person name="Llaca V."/>
            <person name="Song R."/>
            <person name="Tanyolac B."/>
            <person name="Young S."/>
            <person name="Ho-Il K."/>
            <person name="Hahn J.H."/>
            <person name="Sangsakoo G."/>
            <person name="Vanavichit A."/>
            <person name="de Mattos Luiz.A.T."/>
            <person name="Zimmer P.D."/>
            <person name="Malone G."/>
            <person name="Dellagostin O."/>
            <person name="de Oliveira A.C."/>
            <person name="Bevan M."/>
            <person name="Bancroft I."/>
            <person name="Minx P."/>
            <person name="Cordum H."/>
            <person name="Wilson R."/>
            <person name="Cheng Z."/>
            <person name="Jin W."/>
            <person name="Jiang J."/>
            <person name="Leong S.A."/>
            <person name="Iwama H."/>
            <person name="Gojobori T."/>
            <person name="Itoh T."/>
            <person name="Niimura Y."/>
            <person name="Fujii Y."/>
            <person name="Habara T."/>
            <person name="Sakai H."/>
            <person name="Sato Y."/>
            <person name="Wilson G."/>
            <person name="Kumar K."/>
            <person name="McCouch S."/>
            <person name="Juretic N."/>
            <person name="Hoen D."/>
            <person name="Wright S."/>
            <person name="Bruskiewich R."/>
            <person name="Bureau T."/>
            <person name="Miyao A."/>
            <person name="Hirochika H."/>
            <person name="Nishikawa T."/>
            <person name="Kadowaki K."/>
            <person name="Sugiura M."/>
            <person name="Burr B."/>
            <person name="Sasaki T."/>
        </authorList>
    </citation>
    <scope>NUCLEOTIDE SEQUENCE [LARGE SCALE GENOMIC DNA]</scope>
    <source>
        <strain evidence="3">cv. Nipponbare</strain>
    </source>
</reference>
<proteinExistence type="predicted"/>
<sequence length="155" mass="17199">MPLLLTEQRSSSPASFPTSPAVNSGDSVQAPKTKGVEDNRPRDYQKAHQAANTAQHGLGDGELVWQRRSGYGCRWRYTSGLDLFKEKACIDLRWHKTDLGEKACAEAHQRRKKRGMAWAAGVGEEDGDLPPWFTTCLFLRDSWSMGAGEDDGEMA</sequence>
<protein>
    <submittedName>
        <fullName evidence="2">Uncharacterized protein</fullName>
    </submittedName>
</protein>
<evidence type="ECO:0000256" key="1">
    <source>
        <dbReference type="SAM" id="MobiDB-lite"/>
    </source>
</evidence>
<evidence type="ECO:0000313" key="2">
    <source>
        <dbReference type="EMBL" id="BAD23471.1"/>
    </source>
</evidence>
<feature type="region of interest" description="Disordered" evidence="1">
    <location>
        <begin position="1"/>
        <end position="59"/>
    </location>
</feature>
<feature type="compositionally biased region" description="Basic and acidic residues" evidence="1">
    <location>
        <begin position="34"/>
        <end position="46"/>
    </location>
</feature>
<evidence type="ECO:0000313" key="3">
    <source>
        <dbReference type="Proteomes" id="UP000000763"/>
    </source>
</evidence>
<reference evidence="3" key="2">
    <citation type="journal article" date="2008" name="Nucleic Acids Res.">
        <title>The rice annotation project database (RAP-DB): 2008 update.</title>
        <authorList>
            <consortium name="The rice annotation project (RAP)"/>
        </authorList>
    </citation>
    <scope>GENOME REANNOTATION</scope>
    <source>
        <strain evidence="3">cv. Nipponbare</strain>
    </source>
</reference>
<feature type="compositionally biased region" description="Low complexity" evidence="1">
    <location>
        <begin position="10"/>
        <end position="21"/>
    </location>
</feature>
<name>Q6K3N2_ORYSJ</name>
<dbReference type="Proteomes" id="UP000000763">
    <property type="component" value="Chromosome 2"/>
</dbReference>
<dbReference type="EMBL" id="AP005630">
    <property type="protein sequence ID" value="BAD23471.1"/>
    <property type="molecule type" value="Genomic_DNA"/>
</dbReference>
<organism evidence="2 3">
    <name type="scientific">Oryza sativa subsp. japonica</name>
    <name type="common">Rice</name>
    <dbReference type="NCBI Taxonomy" id="39947"/>
    <lineage>
        <taxon>Eukaryota</taxon>
        <taxon>Viridiplantae</taxon>
        <taxon>Streptophyta</taxon>
        <taxon>Embryophyta</taxon>
        <taxon>Tracheophyta</taxon>
        <taxon>Spermatophyta</taxon>
        <taxon>Magnoliopsida</taxon>
        <taxon>Liliopsida</taxon>
        <taxon>Poales</taxon>
        <taxon>Poaceae</taxon>
        <taxon>BOP clade</taxon>
        <taxon>Oryzoideae</taxon>
        <taxon>Oryzeae</taxon>
        <taxon>Oryzinae</taxon>
        <taxon>Oryza</taxon>
        <taxon>Oryza sativa</taxon>
    </lineage>
</organism>